<keyword evidence="2 3" id="KW-0456">Lyase</keyword>
<dbReference type="SUPFAM" id="SSF102645">
    <property type="entry name" value="CoaB-like"/>
    <property type="match status" value="1"/>
</dbReference>
<comment type="pathway">
    <text evidence="3 4">Cofactor biosynthesis; coenzyme A biosynthesis; CoA from (R)-pantothenate: step 2/5.</text>
</comment>
<evidence type="ECO:0000313" key="7">
    <source>
        <dbReference type="EMBL" id="NBI06889.1"/>
    </source>
</evidence>
<dbReference type="EC" id="6.3.2.5" evidence="3"/>
<sequence>MLDGKNVVLGVTGGIAVYKACDIVSRLRKLKANVDVIMTNSATKFVSPLTFSSMSQNPVTDSMFKEPQQWDIEHISLAQKADVFLVAPATANIIGKIANGIADDMLSTTIMATKAKVIFAPAMNTGMYLNPIFQENMEKLKKLGYEFISPGEGRLACGDVGPGKLADPQKIVQYVNNYLNFNKDLVGKKILVTAGPTIESIDPVRYLTNHSSGKMGYKIAAMAEKRGADVVLISGPTHLDKPKNVKVIDVISTKDMYEQVLKYFDESDILIKSAAPSDYRPVRYSDSKLKKSNEDLEIKFVRNPDILKKCGEIKKEQKIIGFAAESNDLEKYALEKLKKKNLDMIVANDISKKESGFKSDNNKVILFKNNGSKVEYPLMRKEDLANIILDNIN</sequence>
<comment type="similarity">
    <text evidence="3 4">In the N-terminal section; belongs to the HFCD (homo-oligomeric flavin containing Cys decarboxylase) superfamily.</text>
</comment>
<keyword evidence="8" id="KW-1185">Reference proteome</keyword>
<name>A0A845QYM5_9CLOT</name>
<evidence type="ECO:0000256" key="3">
    <source>
        <dbReference type="HAMAP-Rule" id="MF_02225"/>
    </source>
</evidence>
<evidence type="ECO:0000256" key="4">
    <source>
        <dbReference type="RuleBase" id="RU364078"/>
    </source>
</evidence>
<dbReference type="EC" id="4.1.1.36" evidence="3"/>
<feature type="binding site" evidence="3">
    <location>
        <begin position="304"/>
        <end position="307"/>
    </location>
    <ligand>
        <name>CTP</name>
        <dbReference type="ChEBI" id="CHEBI:37563"/>
    </ligand>
</feature>
<feature type="region of interest" description="Phosphopantothenate--cysteine ligase" evidence="3">
    <location>
        <begin position="190"/>
        <end position="393"/>
    </location>
</feature>
<gene>
    <name evidence="3 7" type="primary">coaBC</name>
    <name evidence="7" type="ORF">D3Z33_08490</name>
</gene>
<accession>A0A845QYM5</accession>
<comment type="cofactor">
    <cofactor evidence="3">
        <name>Mg(2+)</name>
        <dbReference type="ChEBI" id="CHEBI:18420"/>
    </cofactor>
</comment>
<dbReference type="Pfam" id="PF04127">
    <property type="entry name" value="DFP"/>
    <property type="match status" value="1"/>
</dbReference>
<keyword evidence="3" id="KW-0511">Multifunctional enzyme</keyword>
<dbReference type="InterPro" id="IPR005252">
    <property type="entry name" value="CoaBC"/>
</dbReference>
<comment type="cofactor">
    <cofactor evidence="3">
        <name>FMN</name>
        <dbReference type="ChEBI" id="CHEBI:58210"/>
    </cofactor>
    <text evidence="3">Binds 1 FMN per subunit.</text>
</comment>
<dbReference type="GO" id="GO:0015941">
    <property type="term" value="P:pantothenate catabolic process"/>
    <property type="evidence" value="ECO:0007669"/>
    <property type="project" value="InterPro"/>
</dbReference>
<comment type="function">
    <text evidence="4">Catalyzes two steps in the biosynthesis of coenzyme A. In the first step cysteine is conjugated to 4'-phosphopantothenate to form 4-phosphopantothenoylcysteine, in the latter compound is decarboxylated to form 4'-phosphopantotheine.</text>
</comment>
<comment type="similarity">
    <text evidence="3 4">In the C-terminal section; belongs to the PPC synthetase family.</text>
</comment>
<dbReference type="GO" id="GO:0004632">
    <property type="term" value="F:phosphopantothenate--cysteine ligase activity"/>
    <property type="evidence" value="ECO:0007669"/>
    <property type="project" value="UniProtKB-UniRule"/>
</dbReference>
<dbReference type="GO" id="GO:0071513">
    <property type="term" value="C:phosphopantothenoylcysteine decarboxylase complex"/>
    <property type="evidence" value="ECO:0007669"/>
    <property type="project" value="TreeGrafter"/>
</dbReference>
<feature type="binding site" evidence="3">
    <location>
        <position position="322"/>
    </location>
    <ligand>
        <name>CTP</name>
        <dbReference type="ChEBI" id="CHEBI:37563"/>
    </ligand>
</feature>
<dbReference type="OrthoDB" id="9802554at2"/>
<dbReference type="GO" id="GO:0010181">
    <property type="term" value="F:FMN binding"/>
    <property type="evidence" value="ECO:0007669"/>
    <property type="project" value="UniProtKB-UniRule"/>
</dbReference>
<comment type="caution">
    <text evidence="7">The sequence shown here is derived from an EMBL/GenBank/DDBJ whole genome shotgun (WGS) entry which is preliminary data.</text>
</comment>
<keyword evidence="3 4" id="KW-0285">Flavoprotein</keyword>
<dbReference type="Proteomes" id="UP000467132">
    <property type="component" value="Unassembled WGS sequence"/>
</dbReference>
<keyword evidence="3" id="KW-0479">Metal-binding</keyword>
<dbReference type="GO" id="GO:0046872">
    <property type="term" value="F:metal ion binding"/>
    <property type="evidence" value="ECO:0007669"/>
    <property type="project" value="UniProtKB-KW"/>
</dbReference>
<dbReference type="HAMAP" id="MF_02225">
    <property type="entry name" value="CoaBC"/>
    <property type="match status" value="1"/>
</dbReference>
<dbReference type="PANTHER" id="PTHR14359">
    <property type="entry name" value="HOMO-OLIGOMERIC FLAVIN CONTAINING CYS DECARBOXYLASE FAMILY"/>
    <property type="match status" value="1"/>
</dbReference>
<dbReference type="Pfam" id="PF02441">
    <property type="entry name" value="Flavoprotein"/>
    <property type="match status" value="1"/>
</dbReference>
<feature type="binding site" evidence="3">
    <location>
        <position position="340"/>
    </location>
    <ligand>
        <name>CTP</name>
        <dbReference type="ChEBI" id="CHEBI:37563"/>
    </ligand>
</feature>
<dbReference type="EMBL" id="QXXA01000009">
    <property type="protein sequence ID" value="NBI06889.1"/>
    <property type="molecule type" value="Genomic_DNA"/>
</dbReference>
<dbReference type="SUPFAM" id="SSF52507">
    <property type="entry name" value="Homo-oligomeric flavin-containing Cys decarboxylases, HFCD"/>
    <property type="match status" value="1"/>
</dbReference>
<comment type="catalytic activity">
    <reaction evidence="3 4">
        <text>N-[(R)-4-phosphopantothenoyl]-L-cysteine + H(+) = (R)-4'-phosphopantetheine + CO2</text>
        <dbReference type="Rhea" id="RHEA:16793"/>
        <dbReference type="ChEBI" id="CHEBI:15378"/>
        <dbReference type="ChEBI" id="CHEBI:16526"/>
        <dbReference type="ChEBI" id="CHEBI:59458"/>
        <dbReference type="ChEBI" id="CHEBI:61723"/>
        <dbReference type="EC" id="4.1.1.36"/>
    </reaction>
</comment>
<evidence type="ECO:0000313" key="8">
    <source>
        <dbReference type="Proteomes" id="UP000467132"/>
    </source>
</evidence>
<dbReference type="AlphaFoldDB" id="A0A845QYM5"/>
<dbReference type="GO" id="GO:0015937">
    <property type="term" value="P:coenzyme A biosynthetic process"/>
    <property type="evidence" value="ECO:0007669"/>
    <property type="project" value="UniProtKB-UniRule"/>
</dbReference>
<keyword evidence="3 4" id="KW-0436">Ligase</keyword>
<feature type="region of interest" description="Phosphopantothenoylcysteine decarboxylase" evidence="3">
    <location>
        <begin position="1"/>
        <end position="189"/>
    </location>
</feature>
<feature type="binding site" evidence="3">
    <location>
        <position position="288"/>
    </location>
    <ligand>
        <name>CTP</name>
        <dbReference type="ChEBI" id="CHEBI:37563"/>
    </ligand>
</feature>
<dbReference type="PANTHER" id="PTHR14359:SF6">
    <property type="entry name" value="PHOSPHOPANTOTHENOYLCYSTEINE DECARBOXYLASE"/>
    <property type="match status" value="1"/>
</dbReference>
<evidence type="ECO:0000259" key="6">
    <source>
        <dbReference type="Pfam" id="PF04127"/>
    </source>
</evidence>
<evidence type="ECO:0000259" key="5">
    <source>
        <dbReference type="Pfam" id="PF02441"/>
    </source>
</evidence>
<dbReference type="InterPro" id="IPR003382">
    <property type="entry name" value="Flavoprotein"/>
</dbReference>
<reference evidence="7 8" key="1">
    <citation type="submission" date="2018-08" db="EMBL/GenBank/DDBJ databases">
        <title>Murine metabolic-syndrome-specific gut microbial biobank.</title>
        <authorList>
            <person name="Liu C."/>
        </authorList>
    </citation>
    <scope>NUCLEOTIDE SEQUENCE [LARGE SCALE GENOMIC DNA]</scope>
    <source>
        <strain evidence="7 8">583</strain>
    </source>
</reference>
<feature type="active site" description="Proton donor" evidence="3">
    <location>
        <position position="157"/>
    </location>
</feature>
<keyword evidence="3 4" id="KW-0288">FMN</keyword>
<organism evidence="7 8">
    <name type="scientific">Senegalia massiliensis</name>
    <dbReference type="NCBI Taxonomy" id="1720316"/>
    <lineage>
        <taxon>Bacteria</taxon>
        <taxon>Bacillati</taxon>
        <taxon>Bacillota</taxon>
        <taxon>Clostridia</taxon>
        <taxon>Eubacteriales</taxon>
        <taxon>Clostridiaceae</taxon>
        <taxon>Senegalia</taxon>
    </lineage>
</organism>
<comment type="pathway">
    <text evidence="3 4">Cofactor biosynthesis; coenzyme A biosynthesis; CoA from (R)-pantothenate: step 3/5.</text>
</comment>
<feature type="domain" description="DNA/pantothenate metabolism flavoprotein C-terminal" evidence="6">
    <location>
        <begin position="185"/>
        <end position="392"/>
    </location>
</feature>
<keyword evidence="3" id="KW-0460">Magnesium</keyword>
<dbReference type="Gene3D" id="3.40.50.1950">
    <property type="entry name" value="Flavin prenyltransferase-like"/>
    <property type="match status" value="1"/>
</dbReference>
<comment type="caution">
    <text evidence="3">Lacks conserved residue(s) required for the propagation of feature annotation.</text>
</comment>
<dbReference type="Gene3D" id="3.40.50.10300">
    <property type="entry name" value="CoaB-like"/>
    <property type="match status" value="1"/>
</dbReference>
<proteinExistence type="inferred from homology"/>
<keyword evidence="1 3" id="KW-0210">Decarboxylase</keyword>
<protein>
    <recommendedName>
        <fullName evidence="3">Coenzyme A biosynthesis bifunctional protein CoaBC</fullName>
    </recommendedName>
    <alternativeName>
        <fullName evidence="3">DNA/pantothenate metabolism flavoprotein</fullName>
    </alternativeName>
    <alternativeName>
        <fullName evidence="3">Phosphopantothenoylcysteine synthetase/decarboxylase</fullName>
        <shortName evidence="3">PPCS-PPCDC</shortName>
    </alternativeName>
    <domain>
        <recommendedName>
            <fullName evidence="3">Phosphopantothenoylcysteine decarboxylase</fullName>
            <shortName evidence="3">PPC decarboxylase</shortName>
            <shortName evidence="3">PPC-DC</shortName>
            <ecNumber evidence="3">4.1.1.36</ecNumber>
        </recommendedName>
        <alternativeName>
            <fullName evidence="3">CoaC</fullName>
        </alternativeName>
    </domain>
    <domain>
        <recommendedName>
            <fullName evidence="3">Phosphopantothenate--cysteine ligase</fullName>
            <ecNumber evidence="3">6.3.2.5</ecNumber>
        </recommendedName>
        <alternativeName>
            <fullName evidence="3">CoaB</fullName>
        </alternativeName>
        <alternativeName>
            <fullName evidence="3">Phosphopantothenoylcysteine synthetase</fullName>
            <shortName evidence="3">PPC synthetase</shortName>
            <shortName evidence="3">PPC-S</shortName>
        </alternativeName>
    </domain>
</protein>
<comment type="catalytic activity">
    <reaction evidence="3 4">
        <text>(R)-4'-phosphopantothenate + L-cysteine + CTP = N-[(R)-4-phosphopantothenoyl]-L-cysteine + CMP + diphosphate + H(+)</text>
        <dbReference type="Rhea" id="RHEA:19397"/>
        <dbReference type="ChEBI" id="CHEBI:10986"/>
        <dbReference type="ChEBI" id="CHEBI:15378"/>
        <dbReference type="ChEBI" id="CHEBI:33019"/>
        <dbReference type="ChEBI" id="CHEBI:35235"/>
        <dbReference type="ChEBI" id="CHEBI:37563"/>
        <dbReference type="ChEBI" id="CHEBI:59458"/>
        <dbReference type="ChEBI" id="CHEBI:60377"/>
        <dbReference type="EC" id="6.3.2.5"/>
    </reaction>
</comment>
<feature type="binding site" evidence="3">
    <location>
        <position position="336"/>
    </location>
    <ligand>
        <name>CTP</name>
        <dbReference type="ChEBI" id="CHEBI:37563"/>
    </ligand>
</feature>
<dbReference type="GO" id="GO:0004633">
    <property type="term" value="F:phosphopantothenoylcysteine decarboxylase activity"/>
    <property type="evidence" value="ECO:0007669"/>
    <property type="project" value="UniProtKB-UniRule"/>
</dbReference>
<dbReference type="NCBIfam" id="TIGR00521">
    <property type="entry name" value="coaBC_dfp"/>
    <property type="match status" value="1"/>
</dbReference>
<evidence type="ECO:0000256" key="1">
    <source>
        <dbReference type="ARBA" id="ARBA00022793"/>
    </source>
</evidence>
<feature type="domain" description="Flavoprotein" evidence="5">
    <location>
        <begin position="5"/>
        <end position="176"/>
    </location>
</feature>
<feature type="binding site" evidence="3">
    <location>
        <position position="278"/>
    </location>
    <ligand>
        <name>CTP</name>
        <dbReference type="ChEBI" id="CHEBI:37563"/>
    </ligand>
</feature>
<evidence type="ECO:0000256" key="2">
    <source>
        <dbReference type="ARBA" id="ARBA00023239"/>
    </source>
</evidence>
<dbReference type="InterPro" id="IPR007085">
    <property type="entry name" value="DNA/pantothenate-metab_flavo_C"/>
</dbReference>
<dbReference type="InterPro" id="IPR035929">
    <property type="entry name" value="CoaB-like_sf"/>
</dbReference>
<dbReference type="UniPathway" id="UPA00241">
    <property type="reaction ID" value="UER00353"/>
</dbReference>
<dbReference type="InterPro" id="IPR036551">
    <property type="entry name" value="Flavin_trans-like"/>
</dbReference>
<comment type="function">
    <text evidence="3">Catalyzes two sequential steps in the biosynthesis of coenzyme A. In the first step cysteine is conjugated to 4'-phosphopantothenate to form 4-phosphopantothenoylcysteine. In the second step the latter compound is decarboxylated to form 4'-phosphopantotheine.</text>
</comment>